<dbReference type="PANTHER" id="PTHR46112:SF2">
    <property type="entry name" value="XAA-PRO AMINOPEPTIDASE P-RELATED"/>
    <property type="match status" value="1"/>
</dbReference>
<dbReference type="GO" id="GO:0046872">
    <property type="term" value="F:metal ion binding"/>
    <property type="evidence" value="ECO:0007669"/>
    <property type="project" value="UniProtKB-KW"/>
</dbReference>
<dbReference type="EMBL" id="MHQN01000027">
    <property type="protein sequence ID" value="OHA02954.1"/>
    <property type="molecule type" value="Genomic_DNA"/>
</dbReference>
<name>A0A1G2KUV1_9BACT</name>
<dbReference type="InterPro" id="IPR000994">
    <property type="entry name" value="Pept_M24"/>
</dbReference>
<dbReference type="PROSITE" id="PS00491">
    <property type="entry name" value="PROLINE_PEPTIDASE"/>
    <property type="match status" value="1"/>
</dbReference>
<evidence type="ECO:0000256" key="2">
    <source>
        <dbReference type="ARBA" id="ARBA00022801"/>
    </source>
</evidence>
<evidence type="ECO:0000313" key="5">
    <source>
        <dbReference type="EMBL" id="OHA02954.1"/>
    </source>
</evidence>
<dbReference type="Proteomes" id="UP000177177">
    <property type="component" value="Unassembled WGS sequence"/>
</dbReference>
<feature type="domain" description="Peptidase M24" evidence="4">
    <location>
        <begin position="129"/>
        <end position="350"/>
    </location>
</feature>
<dbReference type="InterPro" id="IPR036005">
    <property type="entry name" value="Creatinase/aminopeptidase-like"/>
</dbReference>
<dbReference type="Pfam" id="PF00557">
    <property type="entry name" value="Peptidase_M24"/>
    <property type="match status" value="1"/>
</dbReference>
<comment type="caution">
    <text evidence="5">The sequence shown here is derived from an EMBL/GenBank/DDBJ whole genome shotgun (WGS) entry which is preliminary data.</text>
</comment>
<dbReference type="InterPro" id="IPR050659">
    <property type="entry name" value="Peptidase_M24B"/>
</dbReference>
<proteinExistence type="inferred from homology"/>
<keyword evidence="1 3" id="KW-0479">Metal-binding</keyword>
<evidence type="ECO:0000256" key="1">
    <source>
        <dbReference type="ARBA" id="ARBA00022723"/>
    </source>
</evidence>
<keyword evidence="2" id="KW-0378">Hydrolase</keyword>
<dbReference type="SUPFAM" id="SSF55920">
    <property type="entry name" value="Creatinase/aminopeptidase"/>
    <property type="match status" value="1"/>
</dbReference>
<dbReference type="Gene3D" id="3.90.230.10">
    <property type="entry name" value="Creatinase/methionine aminopeptidase superfamily"/>
    <property type="match status" value="1"/>
</dbReference>
<dbReference type="GO" id="GO:0016787">
    <property type="term" value="F:hydrolase activity"/>
    <property type="evidence" value="ECO:0007669"/>
    <property type="project" value="UniProtKB-KW"/>
</dbReference>
<dbReference type="PANTHER" id="PTHR46112">
    <property type="entry name" value="AMINOPEPTIDASE"/>
    <property type="match status" value="1"/>
</dbReference>
<evidence type="ECO:0000313" key="6">
    <source>
        <dbReference type="Proteomes" id="UP000177177"/>
    </source>
</evidence>
<comment type="similarity">
    <text evidence="3">Belongs to the peptidase M24B family.</text>
</comment>
<reference evidence="5 6" key="1">
    <citation type="journal article" date="2016" name="Nat. Commun.">
        <title>Thousands of microbial genomes shed light on interconnected biogeochemical processes in an aquifer system.</title>
        <authorList>
            <person name="Anantharaman K."/>
            <person name="Brown C.T."/>
            <person name="Hug L.A."/>
            <person name="Sharon I."/>
            <person name="Castelle C.J."/>
            <person name="Probst A.J."/>
            <person name="Thomas B.C."/>
            <person name="Singh A."/>
            <person name="Wilkins M.J."/>
            <person name="Karaoz U."/>
            <person name="Brodie E.L."/>
            <person name="Williams K.H."/>
            <person name="Hubbard S.S."/>
            <person name="Banfield J.F."/>
        </authorList>
    </citation>
    <scope>NUCLEOTIDE SEQUENCE [LARGE SCALE GENOMIC DNA]</scope>
</reference>
<gene>
    <name evidence="5" type="ORF">A3C92_02785</name>
</gene>
<accession>A0A1G2KUV1</accession>
<evidence type="ECO:0000259" key="4">
    <source>
        <dbReference type="Pfam" id="PF00557"/>
    </source>
</evidence>
<evidence type="ECO:0000256" key="3">
    <source>
        <dbReference type="RuleBase" id="RU000590"/>
    </source>
</evidence>
<sequence>MKKLARLLYGATDGGAPYFSADILWRTGFRVPDPLFLVEITGKTFLFASPLEAGRAEKEADVDHVVRITGNARAAITDFLKARGIRSVKVPGSFPYGVAKSMEKNFTVVIAEEPWYPERAIKTAAEIREIEKAQRATERAFSAAITFLRACNIKRHGVYHGNRPATSEMVRAIIDHALWHDGYLAMGTIVASGTQAADPHCIGRGVLSARVPIVIDIFPASLATHYYADMTRTVFKGKPAKDYVRMYEHVRKAQENAIKKIRPGADGRRIYNEVREYFSAEGYRTTIDGKRAEGFIHGLGHGVGIDIHEHPRLGSEAEILEKGNVVTVEPGLYYPRVGGIRIEDMVLITATGCKNLTRAPKSLATAIIP</sequence>
<protein>
    <recommendedName>
        <fullName evidence="4">Peptidase M24 domain-containing protein</fullName>
    </recommendedName>
</protein>
<dbReference type="InterPro" id="IPR001131">
    <property type="entry name" value="Peptidase_M24B_aminopep-P_CS"/>
</dbReference>
<dbReference type="AlphaFoldDB" id="A0A1G2KUV1"/>
<organism evidence="5 6">
    <name type="scientific">Candidatus Sungbacteria bacterium RIFCSPHIGHO2_02_FULL_53_17</name>
    <dbReference type="NCBI Taxonomy" id="1802275"/>
    <lineage>
        <taxon>Bacteria</taxon>
        <taxon>Candidatus Sungiibacteriota</taxon>
    </lineage>
</organism>